<dbReference type="Gene3D" id="3.30.160.60">
    <property type="entry name" value="Classic Zinc Finger"/>
    <property type="match status" value="11"/>
</dbReference>
<feature type="domain" description="C2H2-type" evidence="13">
    <location>
        <begin position="541"/>
        <end position="568"/>
    </location>
</feature>
<dbReference type="FunFam" id="3.30.160.60:FF:000358">
    <property type="entry name" value="zinc finger protein 24"/>
    <property type="match status" value="1"/>
</dbReference>
<feature type="domain" description="C2H2-type" evidence="13">
    <location>
        <begin position="513"/>
        <end position="540"/>
    </location>
</feature>
<dbReference type="Pfam" id="PF13912">
    <property type="entry name" value="zf-C2H2_6"/>
    <property type="match status" value="1"/>
</dbReference>
<feature type="domain" description="C2H2-type" evidence="13">
    <location>
        <begin position="569"/>
        <end position="596"/>
    </location>
</feature>
<dbReference type="GO" id="GO:0000977">
    <property type="term" value="F:RNA polymerase II transcription regulatory region sequence-specific DNA binding"/>
    <property type="evidence" value="ECO:0000318"/>
    <property type="project" value="GO_Central"/>
</dbReference>
<dbReference type="FunFam" id="3.30.160.60:FF:000097">
    <property type="entry name" value="Zinc finger protein"/>
    <property type="match status" value="1"/>
</dbReference>
<dbReference type="PROSITE" id="PS50157">
    <property type="entry name" value="ZINC_FINGER_C2H2_2"/>
    <property type="match status" value="14"/>
</dbReference>
<feature type="region of interest" description="Disordered" evidence="12">
    <location>
        <begin position="273"/>
        <end position="338"/>
    </location>
</feature>
<feature type="domain" description="C2H2-type" evidence="13">
    <location>
        <begin position="656"/>
        <end position="678"/>
    </location>
</feature>
<evidence type="ECO:0000259" key="13">
    <source>
        <dbReference type="PROSITE" id="PS50157"/>
    </source>
</evidence>
<organism evidence="14 15">
    <name type="scientific">Strongylocentrotus purpuratus</name>
    <name type="common">Purple sea urchin</name>
    <dbReference type="NCBI Taxonomy" id="7668"/>
    <lineage>
        <taxon>Eukaryota</taxon>
        <taxon>Metazoa</taxon>
        <taxon>Echinodermata</taxon>
        <taxon>Eleutherozoa</taxon>
        <taxon>Echinozoa</taxon>
        <taxon>Echinoidea</taxon>
        <taxon>Euechinoidea</taxon>
        <taxon>Echinacea</taxon>
        <taxon>Camarodonta</taxon>
        <taxon>Echinidea</taxon>
        <taxon>Strongylocentrotidae</taxon>
        <taxon>Strongylocentrotus</taxon>
    </lineage>
</organism>
<feature type="domain" description="C2H2-type" evidence="13">
    <location>
        <begin position="38"/>
        <end position="65"/>
    </location>
</feature>
<feature type="domain" description="C2H2-type" evidence="13">
    <location>
        <begin position="455"/>
        <end position="483"/>
    </location>
</feature>
<evidence type="ECO:0000256" key="12">
    <source>
        <dbReference type="SAM" id="MobiDB-lite"/>
    </source>
</evidence>
<feature type="domain" description="C2H2-type" evidence="13">
    <location>
        <begin position="427"/>
        <end position="454"/>
    </location>
</feature>
<keyword evidence="3" id="KW-0479">Metal-binding</keyword>
<feature type="domain" description="C2H2-type" evidence="13">
    <location>
        <begin position="66"/>
        <end position="93"/>
    </location>
</feature>
<dbReference type="GeneID" id="115918421"/>
<evidence type="ECO:0000256" key="11">
    <source>
        <dbReference type="PROSITE-ProRule" id="PRU00042"/>
    </source>
</evidence>
<dbReference type="Pfam" id="PF00096">
    <property type="entry name" value="zf-C2H2"/>
    <property type="match status" value="8"/>
</dbReference>
<dbReference type="FunFam" id="3.30.160.60:FF:001732">
    <property type="entry name" value="Zgc:162936"/>
    <property type="match status" value="1"/>
</dbReference>
<evidence type="ECO:0000256" key="1">
    <source>
        <dbReference type="ARBA" id="ARBA00003767"/>
    </source>
</evidence>
<evidence type="ECO:0000256" key="2">
    <source>
        <dbReference type="ARBA" id="ARBA00004123"/>
    </source>
</evidence>
<comment type="subcellular location">
    <subcellularLocation>
        <location evidence="2">Nucleus</location>
    </subcellularLocation>
</comment>
<dbReference type="PROSITE" id="PS00028">
    <property type="entry name" value="ZINC_FINGER_C2H2_1"/>
    <property type="match status" value="14"/>
</dbReference>
<dbReference type="FunFam" id="3.30.160.60:FF:000322">
    <property type="entry name" value="GDNF-inducible zinc finger protein 1"/>
    <property type="match status" value="1"/>
</dbReference>
<dbReference type="GO" id="GO:0005694">
    <property type="term" value="C:chromosome"/>
    <property type="evidence" value="ECO:0007669"/>
    <property type="project" value="UniProtKB-ARBA"/>
</dbReference>
<dbReference type="InterPro" id="IPR013087">
    <property type="entry name" value="Znf_C2H2_type"/>
</dbReference>
<keyword evidence="5 11" id="KW-0863">Zinc-finger</keyword>
<protein>
    <recommendedName>
        <fullName evidence="13">C2H2-type domain-containing protein</fullName>
    </recommendedName>
</protein>
<dbReference type="RefSeq" id="XP_030833676.1">
    <property type="nucleotide sequence ID" value="XM_030977816.1"/>
</dbReference>
<dbReference type="FunFam" id="3.30.160.60:FF:004519">
    <property type="match status" value="1"/>
</dbReference>
<sequence>MLSHAAVKAHTCPQCQQSFLTVHSLKAHIKTHSGKKLFFCGKCEKAFAQKLTLIEHMRLHEDTRAYKCSYCGKGFRQRSTLWGHEKIHKREKVHRCSKCEEHFGTLKELRRHEKKHWVATQQQRVDFAGNPVKESPETRRFECDRCGEAFTQKIVLQTHYRRHTGEKPFECEVCGKKFRHLASNKRHALIHKGTKKYHCDICGRSFTKKSYLKWHIAKPHSNLDHENREKGCSNKESSRATGCLTTVKQNEKIWNEDSDSVLSLESFGGSEIEFDNPMVTSSTGAKDSRSEGEVNSTDDTSKLEDFTLKQGLDSNREQSKLVESLTTPQDPSPQTIEGTGVIVSFQDVCDVPINEECVHTTMNVLDHVMQLAQISQRDVQESPIQIEDIPLGQATPEVDNRNLVKDANEKSPKQSLGIQNSPAVKPFVCELCGRMYSSNSSLLRHKQSHLISKPHNCHFCDKSYSRGPLLREHIQFAHSGEHRAHQCTFCEKSFPNATRLDLHVRIHTQDKPFKCAVCQKGFTDSSNLRRHERSHKGLRTHKCLQCGRLFSEKPALQRHLARHQGEKNYQCQHCTKSFALKADLQSHSILHRAAKESRCSQCGLTFKRQISFSLHQACTKKSARKCRVCSVGLVNECRRRQHELEEHKFLIIDSGFACGHCGKSFNGVGKTVNHIREH</sequence>
<evidence type="ECO:0000256" key="9">
    <source>
        <dbReference type="ARBA" id="ARBA00023163"/>
    </source>
</evidence>
<evidence type="ECO:0000256" key="10">
    <source>
        <dbReference type="ARBA" id="ARBA00023242"/>
    </source>
</evidence>
<dbReference type="PANTHER" id="PTHR24376">
    <property type="entry name" value="ZINC FINGER PROTEIN"/>
    <property type="match status" value="1"/>
</dbReference>
<dbReference type="KEGG" id="spu:115918421"/>
<comment type="function">
    <text evidence="1">May be involved in transcriptional regulation.</text>
</comment>
<dbReference type="GO" id="GO:0005634">
    <property type="term" value="C:nucleus"/>
    <property type="evidence" value="ECO:0000318"/>
    <property type="project" value="GO_Central"/>
</dbReference>
<dbReference type="PANTHER" id="PTHR24376:SF235">
    <property type="entry name" value="C2H2-TYPE DOMAIN-CONTAINING PROTEIN"/>
    <property type="match status" value="1"/>
</dbReference>
<evidence type="ECO:0000256" key="7">
    <source>
        <dbReference type="ARBA" id="ARBA00023015"/>
    </source>
</evidence>
<feature type="domain" description="C2H2-type" evidence="13">
    <location>
        <begin position="197"/>
        <end position="225"/>
    </location>
</feature>
<dbReference type="InterPro" id="IPR036236">
    <property type="entry name" value="Znf_C2H2_sf"/>
</dbReference>
<dbReference type="SMART" id="SM00355">
    <property type="entry name" value="ZnF_C2H2"/>
    <property type="match status" value="16"/>
</dbReference>
<dbReference type="FunFam" id="3.30.160.60:FF:002075">
    <property type="entry name" value="zinc finger protein 646"/>
    <property type="match status" value="1"/>
</dbReference>
<dbReference type="GO" id="GO:0000981">
    <property type="term" value="F:DNA-binding transcription factor activity, RNA polymerase II-specific"/>
    <property type="evidence" value="ECO:0000318"/>
    <property type="project" value="GO_Central"/>
</dbReference>
<dbReference type="GO" id="GO:0045893">
    <property type="term" value="P:positive regulation of DNA-templated transcription"/>
    <property type="evidence" value="ECO:0007669"/>
    <property type="project" value="UniProtKB-ARBA"/>
</dbReference>
<evidence type="ECO:0000256" key="8">
    <source>
        <dbReference type="ARBA" id="ARBA00023125"/>
    </source>
</evidence>
<feature type="domain" description="C2H2-type" evidence="13">
    <location>
        <begin position="485"/>
        <end position="512"/>
    </location>
</feature>
<dbReference type="InParanoid" id="A0A7M7NB13"/>
<dbReference type="OrthoDB" id="10039931at2759"/>
<dbReference type="GO" id="GO:0008270">
    <property type="term" value="F:zinc ion binding"/>
    <property type="evidence" value="ECO:0007669"/>
    <property type="project" value="UniProtKB-KW"/>
</dbReference>
<reference evidence="14" key="2">
    <citation type="submission" date="2021-01" db="UniProtKB">
        <authorList>
            <consortium name="EnsemblMetazoa"/>
        </authorList>
    </citation>
    <scope>IDENTIFICATION</scope>
</reference>
<dbReference type="FunFam" id="3.30.160.60:FF:000446">
    <property type="entry name" value="Zinc finger protein"/>
    <property type="match status" value="1"/>
</dbReference>
<keyword evidence="15" id="KW-1185">Reference proteome</keyword>
<feature type="compositionally biased region" description="Polar residues" evidence="12">
    <location>
        <begin position="324"/>
        <end position="337"/>
    </location>
</feature>
<evidence type="ECO:0000313" key="14">
    <source>
        <dbReference type="EnsemblMetazoa" id="XP_030833676"/>
    </source>
</evidence>
<keyword evidence="6" id="KW-0862">Zinc</keyword>
<dbReference type="GO" id="GO:0006357">
    <property type="term" value="P:regulation of transcription by RNA polymerase II"/>
    <property type="evidence" value="ECO:0000318"/>
    <property type="project" value="GO_Central"/>
</dbReference>
<evidence type="ECO:0000313" key="15">
    <source>
        <dbReference type="Proteomes" id="UP000007110"/>
    </source>
</evidence>
<evidence type="ECO:0000256" key="4">
    <source>
        <dbReference type="ARBA" id="ARBA00022737"/>
    </source>
</evidence>
<keyword evidence="9" id="KW-0804">Transcription</keyword>
<evidence type="ECO:0000256" key="5">
    <source>
        <dbReference type="ARBA" id="ARBA00022771"/>
    </source>
</evidence>
<dbReference type="FunFam" id="3.30.160.60:FF:000145">
    <property type="entry name" value="Zinc finger protein 574"/>
    <property type="match status" value="1"/>
</dbReference>
<dbReference type="Proteomes" id="UP000007110">
    <property type="component" value="Unassembled WGS sequence"/>
</dbReference>
<reference evidence="15" key="1">
    <citation type="submission" date="2015-02" db="EMBL/GenBank/DDBJ databases">
        <title>Genome sequencing for Strongylocentrotus purpuratus.</title>
        <authorList>
            <person name="Murali S."/>
            <person name="Liu Y."/>
            <person name="Vee V."/>
            <person name="English A."/>
            <person name="Wang M."/>
            <person name="Skinner E."/>
            <person name="Han Y."/>
            <person name="Muzny D.M."/>
            <person name="Worley K.C."/>
            <person name="Gibbs R.A."/>
        </authorList>
    </citation>
    <scope>NUCLEOTIDE SEQUENCE</scope>
</reference>
<proteinExistence type="predicted"/>
<evidence type="ECO:0000256" key="6">
    <source>
        <dbReference type="ARBA" id="ARBA00022833"/>
    </source>
</evidence>
<keyword evidence="10" id="KW-0539">Nucleus</keyword>
<dbReference type="EnsemblMetazoa" id="XM_030977816">
    <property type="protein sequence ID" value="XP_030833676"/>
    <property type="gene ID" value="LOC115918421"/>
</dbReference>
<keyword evidence="8" id="KW-0238">DNA-binding</keyword>
<dbReference type="OMA" id="RHEKKHW"/>
<evidence type="ECO:0000256" key="3">
    <source>
        <dbReference type="ARBA" id="ARBA00022723"/>
    </source>
</evidence>
<feature type="domain" description="C2H2-type" evidence="13">
    <location>
        <begin position="141"/>
        <end position="168"/>
    </location>
</feature>
<feature type="domain" description="C2H2-type" evidence="13">
    <location>
        <begin position="169"/>
        <end position="196"/>
    </location>
</feature>
<dbReference type="AlphaFoldDB" id="A0A7M7NB13"/>
<keyword evidence="7" id="KW-0805">Transcription regulation</keyword>
<accession>A0A7M7NB13</accession>
<keyword evidence="4" id="KW-0677">Repeat</keyword>
<feature type="domain" description="C2H2-type" evidence="13">
    <location>
        <begin position="10"/>
        <end position="37"/>
    </location>
</feature>
<dbReference type="SUPFAM" id="SSF57667">
    <property type="entry name" value="beta-beta-alpha zinc fingers"/>
    <property type="match status" value="8"/>
</dbReference>
<feature type="domain" description="C2H2-type" evidence="13">
    <location>
        <begin position="94"/>
        <end position="116"/>
    </location>
</feature>
<name>A0A7M7NB13_STRPU</name>